<dbReference type="Pfam" id="PF04191">
    <property type="entry name" value="PEMT"/>
    <property type="match status" value="1"/>
</dbReference>
<dbReference type="GO" id="GO:0032259">
    <property type="term" value="P:methylation"/>
    <property type="evidence" value="ECO:0007669"/>
    <property type="project" value="UniProtKB-KW"/>
</dbReference>
<evidence type="ECO:0000256" key="4">
    <source>
        <dbReference type="ARBA" id="ARBA00023136"/>
    </source>
</evidence>
<comment type="subcellular location">
    <subcellularLocation>
        <location evidence="1">Endomembrane system</location>
        <topology evidence="1">Multi-pass membrane protein</topology>
    </subcellularLocation>
</comment>
<dbReference type="GO" id="GO:0012505">
    <property type="term" value="C:endomembrane system"/>
    <property type="evidence" value="ECO:0007669"/>
    <property type="project" value="UniProtKB-SubCell"/>
</dbReference>
<keyword evidence="4 5" id="KW-0472">Membrane</keyword>
<evidence type="ECO:0000256" key="2">
    <source>
        <dbReference type="ARBA" id="ARBA00022692"/>
    </source>
</evidence>
<organism evidence="6 7">
    <name type="scientific">Microlunatus parietis</name>
    <dbReference type="NCBI Taxonomy" id="682979"/>
    <lineage>
        <taxon>Bacteria</taxon>
        <taxon>Bacillati</taxon>
        <taxon>Actinomycetota</taxon>
        <taxon>Actinomycetes</taxon>
        <taxon>Propionibacteriales</taxon>
        <taxon>Propionibacteriaceae</taxon>
        <taxon>Microlunatus</taxon>
    </lineage>
</organism>
<proteinExistence type="predicted"/>
<dbReference type="InterPro" id="IPR052527">
    <property type="entry name" value="Metal_cation-efflux_comp"/>
</dbReference>
<protein>
    <submittedName>
        <fullName evidence="6">Protein-S-isoprenylcysteine O-methyltransferase Ste14</fullName>
    </submittedName>
</protein>
<keyword evidence="6" id="KW-0808">Transferase</keyword>
<comment type="caution">
    <text evidence="6">The sequence shown here is derived from an EMBL/GenBank/DDBJ whole genome shotgun (WGS) entry which is preliminary data.</text>
</comment>
<feature type="transmembrane region" description="Helical" evidence="5">
    <location>
        <begin position="7"/>
        <end position="29"/>
    </location>
</feature>
<keyword evidence="2 5" id="KW-0812">Transmembrane</keyword>
<dbReference type="AlphaFoldDB" id="A0A7Y9LDG8"/>
<evidence type="ECO:0000256" key="5">
    <source>
        <dbReference type="SAM" id="Phobius"/>
    </source>
</evidence>
<evidence type="ECO:0000256" key="3">
    <source>
        <dbReference type="ARBA" id="ARBA00022989"/>
    </source>
</evidence>
<dbReference type="PANTHER" id="PTHR43847:SF1">
    <property type="entry name" value="BLL3993 PROTEIN"/>
    <property type="match status" value="1"/>
</dbReference>
<evidence type="ECO:0000313" key="7">
    <source>
        <dbReference type="Proteomes" id="UP000569914"/>
    </source>
</evidence>
<keyword evidence="6" id="KW-0489">Methyltransferase</keyword>
<evidence type="ECO:0000256" key="1">
    <source>
        <dbReference type="ARBA" id="ARBA00004127"/>
    </source>
</evidence>
<accession>A0A7Y9LDG8</accession>
<feature type="transmembrane region" description="Helical" evidence="5">
    <location>
        <begin position="49"/>
        <end position="69"/>
    </location>
</feature>
<keyword evidence="3 5" id="KW-1133">Transmembrane helix</keyword>
<feature type="transmembrane region" description="Helical" evidence="5">
    <location>
        <begin position="123"/>
        <end position="139"/>
    </location>
</feature>
<dbReference type="PANTHER" id="PTHR43847">
    <property type="entry name" value="BLL3993 PROTEIN"/>
    <property type="match status" value="1"/>
</dbReference>
<dbReference type="Gene3D" id="1.20.120.1630">
    <property type="match status" value="1"/>
</dbReference>
<dbReference type="Proteomes" id="UP000569914">
    <property type="component" value="Unassembled WGS sequence"/>
</dbReference>
<dbReference type="EMBL" id="JACCBU010000001">
    <property type="protein sequence ID" value="NYE73892.1"/>
    <property type="molecule type" value="Genomic_DNA"/>
</dbReference>
<evidence type="ECO:0000313" key="6">
    <source>
        <dbReference type="EMBL" id="NYE73892.1"/>
    </source>
</evidence>
<reference evidence="6 7" key="1">
    <citation type="submission" date="2020-07" db="EMBL/GenBank/DDBJ databases">
        <title>Sequencing the genomes of 1000 actinobacteria strains.</title>
        <authorList>
            <person name="Klenk H.-P."/>
        </authorList>
    </citation>
    <scope>NUCLEOTIDE SEQUENCE [LARGE SCALE GENOMIC DNA]</scope>
    <source>
        <strain evidence="6 7">DSM 22083</strain>
    </source>
</reference>
<dbReference type="GO" id="GO:0008168">
    <property type="term" value="F:methyltransferase activity"/>
    <property type="evidence" value="ECO:0007669"/>
    <property type="project" value="UniProtKB-KW"/>
</dbReference>
<dbReference type="RefSeq" id="WP_179755740.1">
    <property type="nucleotide sequence ID" value="NZ_JACCBU010000001.1"/>
</dbReference>
<dbReference type="InterPro" id="IPR007318">
    <property type="entry name" value="Phopholipid_MeTrfase"/>
</dbReference>
<gene>
    <name evidence="6" type="ORF">BKA15_005221</name>
</gene>
<name>A0A7Y9LDG8_9ACTN</name>
<sequence length="178" mass="19720">MKVRQAALGSAVFFLVGPGTVVILIPWLLSRWRFDGPPPSGLDWLVITGRVAGVVLILAGGAFLVHAFVRFVVEGFGTPVPAAPPTRLVVGGAYRHVRNPMYAAIFAAIAGQALLFWSLPVLVYLAIAIMVVVLWVRIYEEPQLRRRFGDDYVRYCGNVPGWLPRIRPWRPVFGESPR</sequence>
<keyword evidence="7" id="KW-1185">Reference proteome</keyword>